<evidence type="ECO:0000256" key="7">
    <source>
        <dbReference type="SAM" id="SignalP"/>
    </source>
</evidence>
<evidence type="ECO:0000313" key="9">
    <source>
        <dbReference type="Proteomes" id="UP001163046"/>
    </source>
</evidence>
<dbReference type="PANTHER" id="PTHR16932">
    <property type="entry name" value="INTERFERON ALPHA-INDUCIBLE PROTEIN 27"/>
    <property type="match status" value="1"/>
</dbReference>
<evidence type="ECO:0000256" key="6">
    <source>
        <dbReference type="SAM" id="Phobius"/>
    </source>
</evidence>
<evidence type="ECO:0000313" key="8">
    <source>
        <dbReference type="EMBL" id="KAJ7384062.1"/>
    </source>
</evidence>
<name>A0A9W9ZLZ6_9CNID</name>
<evidence type="ECO:0000256" key="2">
    <source>
        <dbReference type="ARBA" id="ARBA00007262"/>
    </source>
</evidence>
<accession>A0A9W9ZLZ6</accession>
<evidence type="ECO:0000256" key="3">
    <source>
        <dbReference type="ARBA" id="ARBA00022692"/>
    </source>
</evidence>
<evidence type="ECO:0000256" key="4">
    <source>
        <dbReference type="ARBA" id="ARBA00022989"/>
    </source>
</evidence>
<dbReference type="PANTHER" id="PTHR16932:SF18">
    <property type="entry name" value="INTERFERON, ALPHA-INDUCIBLE PROTEIN 27-LIKE 2"/>
    <property type="match status" value="1"/>
</dbReference>
<feature type="signal peptide" evidence="7">
    <location>
        <begin position="1"/>
        <end position="30"/>
    </location>
</feature>
<keyword evidence="4 6" id="KW-1133">Transmembrane helix</keyword>
<dbReference type="AlphaFoldDB" id="A0A9W9ZLZ6"/>
<feature type="chain" id="PRO_5040745188" evidence="7">
    <location>
        <begin position="31"/>
        <end position="148"/>
    </location>
</feature>
<comment type="similarity">
    <text evidence="2">Belongs to the IFI6/IFI27 family.</text>
</comment>
<evidence type="ECO:0000256" key="1">
    <source>
        <dbReference type="ARBA" id="ARBA00004141"/>
    </source>
</evidence>
<dbReference type="InterPro" id="IPR009311">
    <property type="entry name" value="IFI6/IFI27-like"/>
</dbReference>
<keyword evidence="9" id="KW-1185">Reference proteome</keyword>
<feature type="transmembrane region" description="Helical" evidence="6">
    <location>
        <begin position="115"/>
        <end position="134"/>
    </location>
</feature>
<dbReference type="Gene3D" id="6.10.110.10">
    <property type="match status" value="1"/>
</dbReference>
<keyword evidence="5 6" id="KW-0472">Membrane</keyword>
<feature type="transmembrane region" description="Helical" evidence="6">
    <location>
        <begin position="54"/>
        <end position="76"/>
    </location>
</feature>
<dbReference type="InterPro" id="IPR038213">
    <property type="entry name" value="IFI6/IFI27-like_sf"/>
</dbReference>
<dbReference type="EMBL" id="MU825891">
    <property type="protein sequence ID" value="KAJ7384062.1"/>
    <property type="molecule type" value="Genomic_DNA"/>
</dbReference>
<feature type="transmembrane region" description="Helical" evidence="6">
    <location>
        <begin position="88"/>
        <end position="109"/>
    </location>
</feature>
<sequence>MRASKIVSVMKWKFILCLLLILTCLSPTYGRDHRSDQSEGSTWCLKDYAFGLVGGLAALVATPFVLTWMGFTAAGVAAGSIAASIQSFMYGGAVGSTSIFAVFQSIGAVGMSTKVAVGIVTAFGGFVTYIKSMFAPCGEGPKCSSDQE</sequence>
<keyword evidence="7" id="KW-0732">Signal</keyword>
<organism evidence="8 9">
    <name type="scientific">Desmophyllum pertusum</name>
    <dbReference type="NCBI Taxonomy" id="174260"/>
    <lineage>
        <taxon>Eukaryota</taxon>
        <taxon>Metazoa</taxon>
        <taxon>Cnidaria</taxon>
        <taxon>Anthozoa</taxon>
        <taxon>Hexacorallia</taxon>
        <taxon>Scleractinia</taxon>
        <taxon>Caryophylliina</taxon>
        <taxon>Caryophylliidae</taxon>
        <taxon>Desmophyllum</taxon>
    </lineage>
</organism>
<comment type="subcellular location">
    <subcellularLocation>
        <location evidence="1">Membrane</location>
        <topology evidence="1">Multi-pass membrane protein</topology>
    </subcellularLocation>
</comment>
<comment type="caution">
    <text evidence="8">The sequence shown here is derived from an EMBL/GenBank/DDBJ whole genome shotgun (WGS) entry which is preliminary data.</text>
</comment>
<dbReference type="GO" id="GO:0016020">
    <property type="term" value="C:membrane"/>
    <property type="evidence" value="ECO:0007669"/>
    <property type="project" value="UniProtKB-SubCell"/>
</dbReference>
<evidence type="ECO:0000256" key="5">
    <source>
        <dbReference type="ARBA" id="ARBA00023136"/>
    </source>
</evidence>
<gene>
    <name evidence="8" type="primary">IFI6_2</name>
    <name evidence="8" type="ORF">OS493_024076</name>
</gene>
<keyword evidence="3 6" id="KW-0812">Transmembrane</keyword>
<reference evidence="8" key="1">
    <citation type="submission" date="2023-01" db="EMBL/GenBank/DDBJ databases">
        <title>Genome assembly of the deep-sea coral Lophelia pertusa.</title>
        <authorList>
            <person name="Herrera S."/>
            <person name="Cordes E."/>
        </authorList>
    </citation>
    <scope>NUCLEOTIDE SEQUENCE</scope>
    <source>
        <strain evidence="8">USNM1676648</strain>
        <tissue evidence="8">Polyp</tissue>
    </source>
</reference>
<protein>
    <submittedName>
        <fullName evidence="8">Interferon, alpha-inducible protein 6</fullName>
    </submittedName>
</protein>
<dbReference type="Proteomes" id="UP001163046">
    <property type="component" value="Unassembled WGS sequence"/>
</dbReference>
<proteinExistence type="inferred from homology"/>
<dbReference type="Pfam" id="PF06140">
    <property type="entry name" value="Ifi-6-16"/>
    <property type="match status" value="1"/>
</dbReference>